<dbReference type="Proteomes" id="UP001517376">
    <property type="component" value="Unassembled WGS sequence"/>
</dbReference>
<name>A0ABW9Y641_9RHOB</name>
<sequence length="190" mass="20443">MTDLRIAVFSVPRRVVVIKRGTGIALGAYGLVMIALFYPWHDPLPPESIAHIVWPMLAVSIAALLAFVWRQWKRIPPGAPGGTLQIGPSGIDYRVGPDQVHLGWSQIAGVTPIAKPSRRQVSAIWLPNEDPAPPSSSRMTLLQIAHAKSPYRPVERPDGVLLPIGLFGQAAAGAIVHALGTHLEGQGQRS</sequence>
<keyword evidence="1" id="KW-0472">Membrane</keyword>
<dbReference type="EMBL" id="JAAATW010000001">
    <property type="protein sequence ID" value="NBE07357.1"/>
    <property type="molecule type" value="Genomic_DNA"/>
</dbReference>
<evidence type="ECO:0000256" key="1">
    <source>
        <dbReference type="SAM" id="Phobius"/>
    </source>
</evidence>
<keyword evidence="1" id="KW-0812">Transmembrane</keyword>
<keyword evidence="3" id="KW-1185">Reference proteome</keyword>
<feature type="transmembrane region" description="Helical" evidence="1">
    <location>
        <begin position="52"/>
        <end position="69"/>
    </location>
</feature>
<evidence type="ECO:0000313" key="2">
    <source>
        <dbReference type="EMBL" id="NBE07357.1"/>
    </source>
</evidence>
<keyword evidence="1" id="KW-1133">Transmembrane helix</keyword>
<organism evidence="2 3">
    <name type="scientific">Paragemmobacter ruber</name>
    <dbReference type="NCBI Taxonomy" id="1985673"/>
    <lineage>
        <taxon>Bacteria</taxon>
        <taxon>Pseudomonadati</taxon>
        <taxon>Pseudomonadota</taxon>
        <taxon>Alphaproteobacteria</taxon>
        <taxon>Rhodobacterales</taxon>
        <taxon>Paracoccaceae</taxon>
        <taxon>Paragemmobacter</taxon>
    </lineage>
</organism>
<accession>A0ABW9Y641</accession>
<evidence type="ECO:0000313" key="3">
    <source>
        <dbReference type="Proteomes" id="UP001517376"/>
    </source>
</evidence>
<gene>
    <name evidence="2" type="ORF">GU920_07410</name>
</gene>
<dbReference type="RefSeq" id="WP_161766277.1">
    <property type="nucleotide sequence ID" value="NZ_JAAATW010000001.1"/>
</dbReference>
<protein>
    <recommendedName>
        <fullName evidence="4">PH domain-containing protein</fullName>
    </recommendedName>
</protein>
<feature type="transmembrane region" description="Helical" evidence="1">
    <location>
        <begin position="21"/>
        <end position="40"/>
    </location>
</feature>
<evidence type="ECO:0008006" key="4">
    <source>
        <dbReference type="Google" id="ProtNLM"/>
    </source>
</evidence>
<proteinExistence type="predicted"/>
<comment type="caution">
    <text evidence="2">The sequence shown here is derived from an EMBL/GenBank/DDBJ whole genome shotgun (WGS) entry which is preliminary data.</text>
</comment>
<reference evidence="3" key="1">
    <citation type="submission" date="2020-01" db="EMBL/GenBank/DDBJ databases">
        <title>Sphingomonas sp. strain CSW-10.</title>
        <authorList>
            <person name="Chen W.-M."/>
        </authorList>
    </citation>
    <scope>NUCLEOTIDE SEQUENCE [LARGE SCALE GENOMIC DNA]</scope>
    <source>
        <strain evidence="3">CCP-1</strain>
    </source>
</reference>